<evidence type="ECO:0000313" key="2">
    <source>
        <dbReference type="EMBL" id="KAK9763200.1"/>
    </source>
</evidence>
<gene>
    <name evidence="2" type="ORF">K7432_010358</name>
</gene>
<dbReference type="Proteomes" id="UP001479436">
    <property type="component" value="Unassembled WGS sequence"/>
</dbReference>
<evidence type="ECO:0000256" key="1">
    <source>
        <dbReference type="SAM" id="MobiDB-lite"/>
    </source>
</evidence>
<comment type="caution">
    <text evidence="2">The sequence shown here is derived from an EMBL/GenBank/DDBJ whole genome shotgun (WGS) entry which is preliminary data.</text>
</comment>
<feature type="compositionally biased region" description="Basic and acidic residues" evidence="1">
    <location>
        <begin position="188"/>
        <end position="197"/>
    </location>
</feature>
<reference evidence="2 3" key="1">
    <citation type="submission" date="2023-04" db="EMBL/GenBank/DDBJ databases">
        <title>Genome of Basidiobolus ranarum AG-B5.</title>
        <authorList>
            <person name="Stajich J.E."/>
            <person name="Carter-House D."/>
            <person name="Gryganskyi A."/>
        </authorList>
    </citation>
    <scope>NUCLEOTIDE SEQUENCE [LARGE SCALE GENOMIC DNA]</scope>
    <source>
        <strain evidence="2 3">AG-B5</strain>
    </source>
</reference>
<name>A0ABR2WNU4_9FUNG</name>
<feature type="region of interest" description="Disordered" evidence="1">
    <location>
        <begin position="142"/>
        <end position="170"/>
    </location>
</feature>
<organism evidence="2 3">
    <name type="scientific">Basidiobolus ranarum</name>
    <dbReference type="NCBI Taxonomy" id="34480"/>
    <lineage>
        <taxon>Eukaryota</taxon>
        <taxon>Fungi</taxon>
        <taxon>Fungi incertae sedis</taxon>
        <taxon>Zoopagomycota</taxon>
        <taxon>Entomophthoromycotina</taxon>
        <taxon>Basidiobolomycetes</taxon>
        <taxon>Basidiobolales</taxon>
        <taxon>Basidiobolaceae</taxon>
        <taxon>Basidiobolus</taxon>
    </lineage>
</organism>
<sequence>MLFQKPCNNTSLSSSQNSGISVAPLFPCLTKSLFGCKTTSHVKATNVSQNCTLAPVLSRFWRNLFPPGIIHIQRLHTESYSAATKSNYFYNVVESTGLAALGNNPLGFTTQRLYLSNSTSNTHAATPNTSIEPSSEYEFFTHNRDNSESPWEDFQLYDSDSDSEMSSDTSLSVPMLAPLNEIFQSRQNHDEKWERLKRASSSSNPESDSNSRRMFYFHSD</sequence>
<feature type="region of interest" description="Disordered" evidence="1">
    <location>
        <begin position="188"/>
        <end position="220"/>
    </location>
</feature>
<dbReference type="EMBL" id="JASJQH010000708">
    <property type="protein sequence ID" value="KAK9763200.1"/>
    <property type="molecule type" value="Genomic_DNA"/>
</dbReference>
<protein>
    <submittedName>
        <fullName evidence="2">Uncharacterized protein</fullName>
    </submittedName>
</protein>
<keyword evidence="3" id="KW-1185">Reference proteome</keyword>
<accession>A0ABR2WNU4</accession>
<evidence type="ECO:0000313" key="3">
    <source>
        <dbReference type="Proteomes" id="UP001479436"/>
    </source>
</evidence>
<proteinExistence type="predicted"/>